<evidence type="ECO:0000313" key="1">
    <source>
        <dbReference type="EMBL" id="JAA82268.1"/>
    </source>
</evidence>
<sequence length="79" mass="9408">GDQRHLAAANEFKPTDLEMEIVKHFRYITTQQFATWEELIEQKRVALPEDFERLQLAKRRIFRTETGPDLEVIEPHVET</sequence>
<dbReference type="AlphaFoldDB" id="S4P1U9"/>
<name>S4P1U9_9NEOP</name>
<feature type="non-terminal residue" evidence="1">
    <location>
        <position position="1"/>
    </location>
</feature>
<reference evidence="1" key="2">
    <citation type="submission" date="2013-05" db="EMBL/GenBank/DDBJ databases">
        <authorList>
            <person name="Carter J.-M."/>
            <person name="Baker S.C."/>
            <person name="Pink R."/>
            <person name="Carter D.R.F."/>
            <person name="Collins A."/>
            <person name="Tomlin J."/>
            <person name="Gibbs M."/>
            <person name="Breuker C.J."/>
        </authorList>
    </citation>
    <scope>NUCLEOTIDE SEQUENCE</scope>
    <source>
        <tissue evidence="1">Ovary</tissue>
    </source>
</reference>
<proteinExistence type="predicted"/>
<protein>
    <submittedName>
        <fullName evidence="1">Uncharacterized protein</fullName>
    </submittedName>
</protein>
<feature type="non-terminal residue" evidence="1">
    <location>
        <position position="79"/>
    </location>
</feature>
<organism evidence="1">
    <name type="scientific">Pararge aegeria</name>
    <name type="common">speckled wood butterfly</name>
    <dbReference type="NCBI Taxonomy" id="116150"/>
    <lineage>
        <taxon>Eukaryota</taxon>
        <taxon>Metazoa</taxon>
        <taxon>Ecdysozoa</taxon>
        <taxon>Arthropoda</taxon>
        <taxon>Hexapoda</taxon>
        <taxon>Insecta</taxon>
        <taxon>Pterygota</taxon>
        <taxon>Neoptera</taxon>
        <taxon>Endopterygota</taxon>
        <taxon>Lepidoptera</taxon>
        <taxon>Glossata</taxon>
        <taxon>Ditrysia</taxon>
        <taxon>Papilionoidea</taxon>
        <taxon>Nymphalidae</taxon>
        <taxon>Satyrinae</taxon>
        <taxon>Satyrini</taxon>
        <taxon>Parargina</taxon>
        <taxon>Pararge</taxon>
    </lineage>
</organism>
<dbReference type="EMBL" id="GAIX01010292">
    <property type="protein sequence ID" value="JAA82268.1"/>
    <property type="molecule type" value="Transcribed_RNA"/>
</dbReference>
<accession>S4P1U9</accession>
<reference evidence="1" key="1">
    <citation type="journal article" date="2013" name="BMC Genomics">
        <title>Unscrambling butterfly oogenesis.</title>
        <authorList>
            <person name="Carter J.M."/>
            <person name="Baker S.C."/>
            <person name="Pink R."/>
            <person name="Carter D.R."/>
            <person name="Collins A."/>
            <person name="Tomlin J."/>
            <person name="Gibbs M."/>
            <person name="Breuker C.J."/>
        </authorList>
    </citation>
    <scope>NUCLEOTIDE SEQUENCE</scope>
    <source>
        <tissue evidence="1">Ovary</tissue>
    </source>
</reference>